<gene>
    <name evidence="7" type="ORF">RHS01_07468</name>
</gene>
<dbReference type="InterPro" id="IPR034686">
    <property type="entry name" value="Terpene_cyclase-like_2"/>
</dbReference>
<reference evidence="7" key="1">
    <citation type="submission" date="2020-09" db="EMBL/GenBank/DDBJ databases">
        <title>Comparative genome analyses of four rice-infecting Rhizoctonia solani isolates reveal extensive enrichment of homogalacturonan modification genes.</title>
        <authorList>
            <person name="Lee D.-Y."/>
            <person name="Jeon J."/>
            <person name="Kim K.-T."/>
            <person name="Cheong K."/>
            <person name="Song H."/>
            <person name="Choi G."/>
            <person name="Ko J."/>
            <person name="Opiyo S.O."/>
            <person name="Zuo S."/>
            <person name="Madhav S."/>
            <person name="Lee Y.-H."/>
            <person name="Wang G.-L."/>
        </authorList>
    </citation>
    <scope>NUCLEOTIDE SEQUENCE</scope>
    <source>
        <strain evidence="7">AG1-IA B2</strain>
    </source>
</reference>
<dbReference type="Gene3D" id="1.10.600.10">
    <property type="entry name" value="Farnesyl Diphosphate Synthase"/>
    <property type="match status" value="1"/>
</dbReference>
<evidence type="ECO:0000256" key="5">
    <source>
        <dbReference type="ARBA" id="ARBA00023239"/>
    </source>
</evidence>
<dbReference type="PANTHER" id="PTHR35201">
    <property type="entry name" value="TERPENE SYNTHASE"/>
    <property type="match status" value="1"/>
</dbReference>
<dbReference type="EMBL" id="JACYCF010000014">
    <property type="protein sequence ID" value="KAF8752956.1"/>
    <property type="molecule type" value="Genomic_DNA"/>
</dbReference>
<evidence type="ECO:0000256" key="3">
    <source>
        <dbReference type="ARBA" id="ARBA00022723"/>
    </source>
</evidence>
<proteinExistence type="inferred from homology"/>
<name>A0A8H7I7P8_9AGAM</name>
<comment type="cofactor">
    <cofactor evidence="1 6">
        <name>Mg(2+)</name>
        <dbReference type="ChEBI" id="CHEBI:18420"/>
    </cofactor>
</comment>
<dbReference type="SUPFAM" id="SSF48576">
    <property type="entry name" value="Terpenoid synthases"/>
    <property type="match status" value="1"/>
</dbReference>
<dbReference type="SFLD" id="SFLDS00005">
    <property type="entry name" value="Isoprenoid_Synthase_Type_I"/>
    <property type="match status" value="1"/>
</dbReference>
<dbReference type="EC" id="4.2.3.-" evidence="6"/>
<dbReference type="Pfam" id="PF19086">
    <property type="entry name" value="Terpene_syn_C_2"/>
    <property type="match status" value="1"/>
</dbReference>
<dbReference type="PANTHER" id="PTHR35201:SF4">
    <property type="entry name" value="BETA-PINACENE SYNTHASE-RELATED"/>
    <property type="match status" value="1"/>
</dbReference>
<organism evidence="7 8">
    <name type="scientific">Rhizoctonia solani</name>
    <dbReference type="NCBI Taxonomy" id="456999"/>
    <lineage>
        <taxon>Eukaryota</taxon>
        <taxon>Fungi</taxon>
        <taxon>Dikarya</taxon>
        <taxon>Basidiomycota</taxon>
        <taxon>Agaricomycotina</taxon>
        <taxon>Agaricomycetes</taxon>
        <taxon>Cantharellales</taxon>
        <taxon>Ceratobasidiaceae</taxon>
        <taxon>Rhizoctonia</taxon>
    </lineage>
</organism>
<keyword evidence="4 6" id="KW-0460">Magnesium</keyword>
<dbReference type="SFLD" id="SFLDG01020">
    <property type="entry name" value="Terpene_Cyclase_Like_2"/>
    <property type="match status" value="1"/>
</dbReference>
<dbReference type="AlphaFoldDB" id="A0A8H7I7P8"/>
<evidence type="ECO:0000313" key="8">
    <source>
        <dbReference type="Proteomes" id="UP000614334"/>
    </source>
</evidence>
<evidence type="ECO:0000256" key="1">
    <source>
        <dbReference type="ARBA" id="ARBA00001946"/>
    </source>
</evidence>
<evidence type="ECO:0000256" key="6">
    <source>
        <dbReference type="RuleBase" id="RU366034"/>
    </source>
</evidence>
<dbReference type="InterPro" id="IPR008949">
    <property type="entry name" value="Isoprenoid_synthase_dom_sf"/>
</dbReference>
<dbReference type="GO" id="GO:0008299">
    <property type="term" value="P:isoprenoid biosynthetic process"/>
    <property type="evidence" value="ECO:0007669"/>
    <property type="project" value="UniProtKB-ARBA"/>
</dbReference>
<sequence length="374" mass="42006">MNQSGTVAQVSYLSSVFQLDKLSYFAMSQLPTPQLIKSATCLQIYLPNVLDTLVGSSASNEPPIIARLRLSLTSGLLLLASIMRLNSRSFEAGFGHMTALCYPECDFAHLRVTMDFVLWLFSFDDLTDAGGLDSVQGMKRAVDVTMKVLRDPTSPPPKFKVAAMLHSYFNRMREDGSEATIRHFIDAVDFYTKAVYQQKLRRDTSAMKIAWAVLEYSLCMDLPDEVVNHPVVKELADAGNDILTWANDIYSFPIEFARGDTHNFVCVAMEHKKLDLNGAIEFVNNLHDNVLTTMSLPKHNCLPSGLDWTNKFAQYLKGIEYCVQGFIEWTFLTPRYFGNEALQVKETGVVNLMAPITLEAHVWSKLDRSVMSGQ</sequence>
<keyword evidence="5 6" id="KW-0456">Lyase</keyword>
<accession>A0A8H7I7P8</accession>
<evidence type="ECO:0000313" key="7">
    <source>
        <dbReference type="EMBL" id="KAF8752956.1"/>
    </source>
</evidence>
<dbReference type="GO" id="GO:0010333">
    <property type="term" value="F:terpene synthase activity"/>
    <property type="evidence" value="ECO:0007669"/>
    <property type="project" value="InterPro"/>
</dbReference>
<evidence type="ECO:0000256" key="4">
    <source>
        <dbReference type="ARBA" id="ARBA00022842"/>
    </source>
</evidence>
<dbReference type="GO" id="GO:0046872">
    <property type="term" value="F:metal ion binding"/>
    <property type="evidence" value="ECO:0007669"/>
    <property type="project" value="UniProtKB-KW"/>
</dbReference>
<protein>
    <recommendedName>
        <fullName evidence="6">Terpene synthase</fullName>
        <ecNumber evidence="6">4.2.3.-</ecNumber>
    </recommendedName>
</protein>
<comment type="similarity">
    <text evidence="2 6">Belongs to the terpene synthase family.</text>
</comment>
<keyword evidence="3 6" id="KW-0479">Metal-binding</keyword>
<evidence type="ECO:0000256" key="2">
    <source>
        <dbReference type="ARBA" id="ARBA00006333"/>
    </source>
</evidence>
<dbReference type="Proteomes" id="UP000614334">
    <property type="component" value="Unassembled WGS sequence"/>
</dbReference>
<comment type="caution">
    <text evidence="7">The sequence shown here is derived from an EMBL/GenBank/DDBJ whole genome shotgun (WGS) entry which is preliminary data.</text>
</comment>